<dbReference type="Proteomes" id="UP001500728">
    <property type="component" value="Unassembled WGS sequence"/>
</dbReference>
<evidence type="ECO:0000313" key="2">
    <source>
        <dbReference type="Proteomes" id="UP001500728"/>
    </source>
</evidence>
<organism evidence="1 2">
    <name type="scientific">Streptomyces labedae</name>
    <dbReference type="NCBI Taxonomy" id="285569"/>
    <lineage>
        <taxon>Bacteria</taxon>
        <taxon>Bacillati</taxon>
        <taxon>Actinomycetota</taxon>
        <taxon>Actinomycetes</taxon>
        <taxon>Kitasatosporales</taxon>
        <taxon>Streptomycetaceae</taxon>
        <taxon>Streptomyces</taxon>
    </lineage>
</organism>
<gene>
    <name evidence="1" type="ORF">GCM10010469_52020</name>
</gene>
<accession>A0ABP6R4N0</accession>
<sequence length="80" mass="8193">MCIGAPMQDHVGLFQFLDEPLASGEGCGLFGGMGARVGKAGGVSVGGGVCDEIGGQIPVDHRGVRRVGRPNAAERLHHRA</sequence>
<keyword evidence="2" id="KW-1185">Reference proteome</keyword>
<evidence type="ECO:0000313" key="1">
    <source>
        <dbReference type="EMBL" id="GAA3273184.1"/>
    </source>
</evidence>
<comment type="caution">
    <text evidence="1">The sequence shown here is derived from an EMBL/GenBank/DDBJ whole genome shotgun (WGS) entry which is preliminary data.</text>
</comment>
<dbReference type="EMBL" id="BAAAUW010000030">
    <property type="protein sequence ID" value="GAA3273184.1"/>
    <property type="molecule type" value="Genomic_DNA"/>
</dbReference>
<reference evidence="2" key="1">
    <citation type="journal article" date="2019" name="Int. J. Syst. Evol. Microbiol.">
        <title>The Global Catalogue of Microorganisms (GCM) 10K type strain sequencing project: providing services to taxonomists for standard genome sequencing and annotation.</title>
        <authorList>
            <consortium name="The Broad Institute Genomics Platform"/>
            <consortium name="The Broad Institute Genome Sequencing Center for Infectious Disease"/>
            <person name="Wu L."/>
            <person name="Ma J."/>
        </authorList>
    </citation>
    <scope>NUCLEOTIDE SEQUENCE [LARGE SCALE GENOMIC DNA]</scope>
    <source>
        <strain evidence="2">JCM 9381</strain>
    </source>
</reference>
<name>A0ABP6R4N0_9ACTN</name>
<protein>
    <submittedName>
        <fullName evidence="1">Uncharacterized protein</fullName>
    </submittedName>
</protein>
<proteinExistence type="predicted"/>